<dbReference type="OrthoDB" id="3026402at2759"/>
<evidence type="ECO:0000256" key="1">
    <source>
        <dbReference type="SAM" id="SignalP"/>
    </source>
</evidence>
<feature type="signal peptide" evidence="1">
    <location>
        <begin position="1"/>
        <end position="23"/>
    </location>
</feature>
<evidence type="ECO:0000313" key="2">
    <source>
        <dbReference type="EMBL" id="THV00174.1"/>
    </source>
</evidence>
<organism evidence="2 3">
    <name type="scientific">Dendrothele bispora (strain CBS 962.96)</name>
    <dbReference type="NCBI Taxonomy" id="1314807"/>
    <lineage>
        <taxon>Eukaryota</taxon>
        <taxon>Fungi</taxon>
        <taxon>Dikarya</taxon>
        <taxon>Basidiomycota</taxon>
        <taxon>Agaricomycotina</taxon>
        <taxon>Agaricomycetes</taxon>
        <taxon>Agaricomycetidae</taxon>
        <taxon>Agaricales</taxon>
        <taxon>Agaricales incertae sedis</taxon>
        <taxon>Dendrothele</taxon>
    </lineage>
</organism>
<accession>A0A4S8MDR6</accession>
<keyword evidence="3" id="KW-1185">Reference proteome</keyword>
<keyword evidence="1" id="KW-0732">Signal</keyword>
<reference evidence="2 3" key="1">
    <citation type="journal article" date="2019" name="Nat. Ecol. Evol.">
        <title>Megaphylogeny resolves global patterns of mushroom evolution.</title>
        <authorList>
            <person name="Varga T."/>
            <person name="Krizsan K."/>
            <person name="Foldi C."/>
            <person name="Dima B."/>
            <person name="Sanchez-Garcia M."/>
            <person name="Sanchez-Ramirez S."/>
            <person name="Szollosi G.J."/>
            <person name="Szarkandi J.G."/>
            <person name="Papp V."/>
            <person name="Albert L."/>
            <person name="Andreopoulos W."/>
            <person name="Angelini C."/>
            <person name="Antonin V."/>
            <person name="Barry K.W."/>
            <person name="Bougher N.L."/>
            <person name="Buchanan P."/>
            <person name="Buyck B."/>
            <person name="Bense V."/>
            <person name="Catcheside P."/>
            <person name="Chovatia M."/>
            <person name="Cooper J."/>
            <person name="Damon W."/>
            <person name="Desjardin D."/>
            <person name="Finy P."/>
            <person name="Geml J."/>
            <person name="Haridas S."/>
            <person name="Hughes K."/>
            <person name="Justo A."/>
            <person name="Karasinski D."/>
            <person name="Kautmanova I."/>
            <person name="Kiss B."/>
            <person name="Kocsube S."/>
            <person name="Kotiranta H."/>
            <person name="LaButti K.M."/>
            <person name="Lechner B.E."/>
            <person name="Liimatainen K."/>
            <person name="Lipzen A."/>
            <person name="Lukacs Z."/>
            <person name="Mihaltcheva S."/>
            <person name="Morgado L.N."/>
            <person name="Niskanen T."/>
            <person name="Noordeloos M.E."/>
            <person name="Ohm R.A."/>
            <person name="Ortiz-Santana B."/>
            <person name="Ovrebo C."/>
            <person name="Racz N."/>
            <person name="Riley R."/>
            <person name="Savchenko A."/>
            <person name="Shiryaev A."/>
            <person name="Soop K."/>
            <person name="Spirin V."/>
            <person name="Szebenyi C."/>
            <person name="Tomsovsky M."/>
            <person name="Tulloss R.E."/>
            <person name="Uehling J."/>
            <person name="Grigoriev I.V."/>
            <person name="Vagvolgyi C."/>
            <person name="Papp T."/>
            <person name="Martin F.M."/>
            <person name="Miettinen O."/>
            <person name="Hibbett D.S."/>
            <person name="Nagy L.G."/>
        </authorList>
    </citation>
    <scope>NUCLEOTIDE SEQUENCE [LARGE SCALE GENOMIC DNA]</scope>
    <source>
        <strain evidence="2 3">CBS 962.96</strain>
    </source>
</reference>
<name>A0A4S8MDR6_DENBC</name>
<protein>
    <submittedName>
        <fullName evidence="2">Uncharacterized protein</fullName>
    </submittedName>
</protein>
<dbReference type="Proteomes" id="UP000297245">
    <property type="component" value="Unassembled WGS sequence"/>
</dbReference>
<gene>
    <name evidence="2" type="ORF">K435DRAFT_776721</name>
</gene>
<sequence length="70" mass="7300">MYKSLYVAFFSALVFSFITATVAEPIPQAAPVFHCGGPNNLVCPTGFVCCGPFIEGVGGTCHRSGTVCPL</sequence>
<evidence type="ECO:0000313" key="3">
    <source>
        <dbReference type="Proteomes" id="UP000297245"/>
    </source>
</evidence>
<dbReference type="EMBL" id="ML179108">
    <property type="protein sequence ID" value="THV00174.1"/>
    <property type="molecule type" value="Genomic_DNA"/>
</dbReference>
<feature type="chain" id="PRO_5020293800" evidence="1">
    <location>
        <begin position="24"/>
        <end position="70"/>
    </location>
</feature>
<proteinExistence type="predicted"/>
<dbReference type="AlphaFoldDB" id="A0A4S8MDR6"/>